<dbReference type="GO" id="GO:0008926">
    <property type="term" value="F:mannitol-1-phosphate 5-dehydrogenase activity"/>
    <property type="evidence" value="ECO:0007669"/>
    <property type="project" value="UniProtKB-EC"/>
</dbReference>
<keyword evidence="2" id="KW-0520">NAD</keyword>
<proteinExistence type="predicted"/>
<dbReference type="PANTHER" id="PTHR30524:SF0">
    <property type="entry name" value="ALTRONATE OXIDOREDUCTASE-RELATED"/>
    <property type="match status" value="1"/>
</dbReference>
<dbReference type="InterPro" id="IPR008927">
    <property type="entry name" value="6-PGluconate_DH-like_C_sf"/>
</dbReference>
<dbReference type="Pfam" id="PF01232">
    <property type="entry name" value="Mannitol_dh"/>
    <property type="match status" value="1"/>
</dbReference>
<comment type="catalytic activity">
    <reaction evidence="3">
        <text>D-mannitol 1-phosphate + NAD(+) = beta-D-fructose 6-phosphate + NADH + H(+)</text>
        <dbReference type="Rhea" id="RHEA:19661"/>
        <dbReference type="ChEBI" id="CHEBI:15378"/>
        <dbReference type="ChEBI" id="CHEBI:57540"/>
        <dbReference type="ChEBI" id="CHEBI:57634"/>
        <dbReference type="ChEBI" id="CHEBI:57945"/>
        <dbReference type="ChEBI" id="CHEBI:61381"/>
        <dbReference type="EC" id="1.1.1.17"/>
    </reaction>
</comment>
<dbReference type="InterPro" id="IPR013328">
    <property type="entry name" value="6PGD_dom2"/>
</dbReference>
<dbReference type="InterPro" id="IPR013131">
    <property type="entry name" value="Mannitol_DH_N"/>
</dbReference>
<sequence length="381" mass="42654">MGNILIVGAGREGKGFLGQVFSAASWNVAFLDRDEEVIEALEQNGSYEVKLLQEDATVYAEVSGYRTYGCDEEHSCMREVLDADLIALCIYPEDIPEAAVYLAPCIEERAKQGGKKLTILSCTNLNHFIRDVERYFMDALGEQARAWFADNVAVRDVIVRRSVGADSAKSLKLEALAVATLLIQPPIYVDLSEVPWMELQENLEALKDMKLYTYNAPHAACAYAGYQKGYETIGQAEQDEEVAALMEEVLKEAVKALSLEFHIEEEEIWKFCTLPSPKEVLVDTIFRVGYDPIRKLGREDRLTGNACFCYKHHLPYEALAKSMANGFAYDQPGDEKAAELQRMIVEMGIEKTAAQVCGLQEDHEIVKKVAKYYGEMIAQGK</sequence>
<organism evidence="6 7">
    <name type="scientific">Hungatella hathewayi WAL-18680</name>
    <dbReference type="NCBI Taxonomy" id="742737"/>
    <lineage>
        <taxon>Bacteria</taxon>
        <taxon>Bacillati</taxon>
        <taxon>Bacillota</taxon>
        <taxon>Clostridia</taxon>
        <taxon>Lachnospirales</taxon>
        <taxon>Lachnospiraceae</taxon>
        <taxon>Hungatella</taxon>
    </lineage>
</organism>
<protein>
    <submittedName>
        <fullName evidence="6">Uncharacterized protein</fullName>
    </submittedName>
</protein>
<dbReference type="SUPFAM" id="SSF48179">
    <property type="entry name" value="6-phosphogluconate dehydrogenase C-terminal domain-like"/>
    <property type="match status" value="1"/>
</dbReference>
<evidence type="ECO:0000256" key="3">
    <source>
        <dbReference type="ARBA" id="ARBA00048615"/>
    </source>
</evidence>
<dbReference type="Proteomes" id="UP000005384">
    <property type="component" value="Unassembled WGS sequence"/>
</dbReference>
<evidence type="ECO:0000313" key="6">
    <source>
        <dbReference type="EMBL" id="EHI59054.1"/>
    </source>
</evidence>
<dbReference type="Gene3D" id="1.10.1040.10">
    <property type="entry name" value="N-(1-d-carboxylethyl)-l-norvaline Dehydrogenase, domain 2"/>
    <property type="match status" value="1"/>
</dbReference>
<evidence type="ECO:0000256" key="2">
    <source>
        <dbReference type="ARBA" id="ARBA00023027"/>
    </source>
</evidence>
<dbReference type="PANTHER" id="PTHR30524">
    <property type="entry name" value="MANNITOL-1-PHOSPHATE 5-DEHYDROGENASE"/>
    <property type="match status" value="1"/>
</dbReference>
<dbReference type="AlphaFoldDB" id="G5IHK7"/>
<keyword evidence="1" id="KW-0560">Oxidoreductase</keyword>
<reference evidence="6 7" key="1">
    <citation type="submission" date="2011-08" db="EMBL/GenBank/DDBJ databases">
        <title>The Genome Sequence of Clostridium hathewayi WAL-18680.</title>
        <authorList>
            <consortium name="The Broad Institute Genome Sequencing Platform"/>
            <person name="Earl A."/>
            <person name="Ward D."/>
            <person name="Feldgarden M."/>
            <person name="Gevers D."/>
            <person name="Finegold S.M."/>
            <person name="Summanen P.H."/>
            <person name="Molitoris D.R."/>
            <person name="Song M."/>
            <person name="Daigneault M."/>
            <person name="Allen-Vercoe E."/>
            <person name="Young S.K."/>
            <person name="Zeng Q."/>
            <person name="Gargeya S."/>
            <person name="Fitzgerald M."/>
            <person name="Haas B."/>
            <person name="Abouelleil A."/>
            <person name="Alvarado L."/>
            <person name="Arachchi H.M."/>
            <person name="Berlin A."/>
            <person name="Brown A."/>
            <person name="Chapman S.B."/>
            <person name="Chen Z."/>
            <person name="Dunbar C."/>
            <person name="Freedman E."/>
            <person name="Gearin G."/>
            <person name="Gellesch M."/>
            <person name="Goldberg J."/>
            <person name="Griggs A."/>
            <person name="Gujja S."/>
            <person name="Heiman D."/>
            <person name="Howarth C."/>
            <person name="Larson L."/>
            <person name="Lui A."/>
            <person name="MacDonald P.J.P."/>
            <person name="Montmayeur A."/>
            <person name="Murphy C."/>
            <person name="Neiman D."/>
            <person name="Pearson M."/>
            <person name="Priest M."/>
            <person name="Roberts A."/>
            <person name="Saif S."/>
            <person name="Shea T."/>
            <person name="Shenoy N."/>
            <person name="Sisk P."/>
            <person name="Stolte C."/>
            <person name="Sykes S."/>
            <person name="Wortman J."/>
            <person name="Nusbaum C."/>
            <person name="Birren B."/>
        </authorList>
    </citation>
    <scope>NUCLEOTIDE SEQUENCE [LARGE SCALE GENOMIC DNA]</scope>
    <source>
        <strain evidence="6 7">WAL-18680</strain>
    </source>
</reference>
<dbReference type="EMBL" id="ADLN01000078">
    <property type="protein sequence ID" value="EHI59054.1"/>
    <property type="molecule type" value="Genomic_DNA"/>
</dbReference>
<name>G5IHK7_9FIRM</name>
<comment type="caution">
    <text evidence="6">The sequence shown here is derived from an EMBL/GenBank/DDBJ whole genome shotgun (WGS) entry which is preliminary data.</text>
</comment>
<evidence type="ECO:0000256" key="1">
    <source>
        <dbReference type="ARBA" id="ARBA00023002"/>
    </source>
</evidence>
<feature type="domain" description="Mannitol dehydrogenase N-terminal" evidence="4">
    <location>
        <begin position="3"/>
        <end position="165"/>
    </location>
</feature>
<evidence type="ECO:0000313" key="7">
    <source>
        <dbReference type="Proteomes" id="UP000005384"/>
    </source>
</evidence>
<dbReference type="GO" id="GO:0019592">
    <property type="term" value="P:mannitol catabolic process"/>
    <property type="evidence" value="ECO:0007669"/>
    <property type="project" value="TreeGrafter"/>
</dbReference>
<feature type="domain" description="Mannitol dehydrogenase C-terminal" evidence="5">
    <location>
        <begin position="202"/>
        <end position="373"/>
    </location>
</feature>
<dbReference type="Gene3D" id="3.40.50.720">
    <property type="entry name" value="NAD(P)-binding Rossmann-like Domain"/>
    <property type="match status" value="1"/>
</dbReference>
<keyword evidence="7" id="KW-1185">Reference proteome</keyword>
<evidence type="ECO:0000259" key="5">
    <source>
        <dbReference type="Pfam" id="PF08125"/>
    </source>
</evidence>
<dbReference type="SUPFAM" id="SSF51735">
    <property type="entry name" value="NAD(P)-binding Rossmann-fold domains"/>
    <property type="match status" value="1"/>
</dbReference>
<dbReference type="RefSeq" id="WP_006780961.1">
    <property type="nucleotide sequence ID" value="NZ_CP040506.1"/>
</dbReference>
<gene>
    <name evidence="6" type="ORF">HMPREF9473_02985</name>
</gene>
<accession>G5IHK7</accession>
<evidence type="ECO:0000259" key="4">
    <source>
        <dbReference type="Pfam" id="PF01232"/>
    </source>
</evidence>
<dbReference type="InterPro" id="IPR013118">
    <property type="entry name" value="Mannitol_DH_C"/>
</dbReference>
<dbReference type="GO" id="GO:0005829">
    <property type="term" value="C:cytosol"/>
    <property type="evidence" value="ECO:0007669"/>
    <property type="project" value="TreeGrafter"/>
</dbReference>
<dbReference type="PATRIC" id="fig|742737.3.peg.2983"/>
<dbReference type="HOGENOM" id="CLU_036089_2_1_9"/>
<dbReference type="InterPro" id="IPR036291">
    <property type="entry name" value="NAD(P)-bd_dom_sf"/>
</dbReference>
<dbReference type="Pfam" id="PF08125">
    <property type="entry name" value="Mannitol_dh_C"/>
    <property type="match status" value="1"/>
</dbReference>